<dbReference type="InterPro" id="IPR036961">
    <property type="entry name" value="Kinesin_motor_dom_sf"/>
</dbReference>
<comment type="subcellular location">
    <subcellularLocation>
        <location evidence="1">Cytoplasm</location>
        <location evidence="1">Cytoskeleton</location>
    </subcellularLocation>
</comment>
<evidence type="ECO:0000256" key="7">
    <source>
        <dbReference type="PROSITE-ProRule" id="PRU00283"/>
    </source>
</evidence>
<dbReference type="InterPro" id="IPR001752">
    <property type="entry name" value="Kinesin_motor_dom"/>
</dbReference>
<keyword evidence="4 7" id="KW-0067">ATP-binding</keyword>
<dbReference type="InterPro" id="IPR027640">
    <property type="entry name" value="Kinesin-like_fam"/>
</dbReference>
<dbReference type="GeneTree" id="ENSGT00940000164190"/>
<evidence type="ECO:0000256" key="1">
    <source>
        <dbReference type="ARBA" id="ARBA00004245"/>
    </source>
</evidence>
<dbReference type="PANTHER" id="PTHR47969:SF15">
    <property type="entry name" value="CHROMOSOME-ASSOCIATED KINESIN KIF4A-RELATED"/>
    <property type="match status" value="1"/>
</dbReference>
<dbReference type="OMA" id="HHHRVCV"/>
<proteinExistence type="inferred from homology"/>
<name>A0A8C6XAR0_NAJNA</name>
<dbReference type="GO" id="GO:0051231">
    <property type="term" value="P:spindle elongation"/>
    <property type="evidence" value="ECO:0007669"/>
    <property type="project" value="TreeGrafter"/>
</dbReference>
<evidence type="ECO:0000256" key="4">
    <source>
        <dbReference type="ARBA" id="ARBA00022840"/>
    </source>
</evidence>
<reference evidence="9" key="1">
    <citation type="submission" date="2025-08" db="UniProtKB">
        <authorList>
            <consortium name="Ensembl"/>
        </authorList>
    </citation>
    <scope>IDENTIFICATION</scope>
</reference>
<accession>A0A8C6XAR0</accession>
<evidence type="ECO:0000256" key="3">
    <source>
        <dbReference type="ARBA" id="ARBA00022741"/>
    </source>
</evidence>
<dbReference type="InterPro" id="IPR027417">
    <property type="entry name" value="P-loop_NTPase"/>
</dbReference>
<feature type="domain" description="Kinesin motor" evidence="8">
    <location>
        <begin position="10"/>
        <end position="177"/>
    </location>
</feature>
<dbReference type="PROSITE" id="PS50067">
    <property type="entry name" value="KINESIN_MOTOR_2"/>
    <property type="match status" value="1"/>
</dbReference>
<evidence type="ECO:0000256" key="6">
    <source>
        <dbReference type="ARBA" id="ARBA00023212"/>
    </source>
</evidence>
<dbReference type="GO" id="GO:0005875">
    <property type="term" value="C:microtubule associated complex"/>
    <property type="evidence" value="ECO:0007669"/>
    <property type="project" value="TreeGrafter"/>
</dbReference>
<dbReference type="GO" id="GO:0007018">
    <property type="term" value="P:microtubule-based movement"/>
    <property type="evidence" value="ECO:0007669"/>
    <property type="project" value="InterPro"/>
</dbReference>
<comment type="similarity">
    <text evidence="7">Belongs to the TRAFAC class myosin-kinesin ATPase superfamily. Kinesin family.</text>
</comment>
<dbReference type="GO" id="GO:0008017">
    <property type="term" value="F:microtubule binding"/>
    <property type="evidence" value="ECO:0007669"/>
    <property type="project" value="InterPro"/>
</dbReference>
<keyword evidence="6" id="KW-0206">Cytoskeleton</keyword>
<sequence>MSTEEGRLISVKVALRCRPLIPKELAEGCKRCLSFVPGEPQVILGQDKPFTYDYVFDPSAEQEEVFNTSIAPLIRGIFSGYNATVLAYGQTGSGKTYSMGGVYTADQENDPTVGAIPRVIMMLFHEIEQKVEWQFILKVSYLEVSFYLEPKDANSEPQICLFRFFVSFFLKFKQDCN</sequence>
<reference evidence="9" key="2">
    <citation type="submission" date="2025-09" db="UniProtKB">
        <authorList>
            <consortium name="Ensembl"/>
        </authorList>
    </citation>
    <scope>IDENTIFICATION</scope>
</reference>
<evidence type="ECO:0000256" key="2">
    <source>
        <dbReference type="ARBA" id="ARBA00022490"/>
    </source>
</evidence>
<dbReference type="GO" id="GO:0007052">
    <property type="term" value="P:mitotic spindle organization"/>
    <property type="evidence" value="ECO:0007669"/>
    <property type="project" value="TreeGrafter"/>
</dbReference>
<keyword evidence="3 7" id="KW-0547">Nucleotide-binding</keyword>
<dbReference type="OrthoDB" id="3176171at2759"/>
<dbReference type="Pfam" id="PF00225">
    <property type="entry name" value="Kinesin"/>
    <property type="match status" value="1"/>
</dbReference>
<keyword evidence="5" id="KW-0175">Coiled coil</keyword>
<evidence type="ECO:0000313" key="10">
    <source>
        <dbReference type="Proteomes" id="UP000694559"/>
    </source>
</evidence>
<keyword evidence="10" id="KW-1185">Reference proteome</keyword>
<feature type="binding site" evidence="7">
    <location>
        <begin position="89"/>
        <end position="96"/>
    </location>
    <ligand>
        <name>ATP</name>
        <dbReference type="ChEBI" id="CHEBI:30616"/>
    </ligand>
</feature>
<dbReference type="Ensembl" id="ENSNNAT00000011777.1">
    <property type="protein sequence ID" value="ENSNNAP00000011262.1"/>
    <property type="gene ID" value="ENSNNAG00000007513.1"/>
</dbReference>
<dbReference type="SUPFAM" id="SSF52540">
    <property type="entry name" value="P-loop containing nucleoside triphosphate hydrolases"/>
    <property type="match status" value="1"/>
</dbReference>
<dbReference type="Gene3D" id="3.40.850.10">
    <property type="entry name" value="Kinesin motor domain"/>
    <property type="match status" value="1"/>
</dbReference>
<dbReference type="AlphaFoldDB" id="A0A8C6XAR0"/>
<dbReference type="GO" id="GO:0003777">
    <property type="term" value="F:microtubule motor activity"/>
    <property type="evidence" value="ECO:0007669"/>
    <property type="project" value="InterPro"/>
</dbReference>
<keyword evidence="7" id="KW-0505">Motor protein</keyword>
<protein>
    <recommendedName>
        <fullName evidence="8">Kinesin motor domain-containing protein</fullName>
    </recommendedName>
</protein>
<dbReference type="Proteomes" id="UP000694559">
    <property type="component" value="Unplaced"/>
</dbReference>
<dbReference type="SMART" id="SM00129">
    <property type="entry name" value="KISc"/>
    <property type="match status" value="1"/>
</dbReference>
<evidence type="ECO:0000256" key="5">
    <source>
        <dbReference type="ARBA" id="ARBA00023054"/>
    </source>
</evidence>
<dbReference type="GO" id="GO:0005524">
    <property type="term" value="F:ATP binding"/>
    <property type="evidence" value="ECO:0007669"/>
    <property type="project" value="UniProtKB-UniRule"/>
</dbReference>
<evidence type="ECO:0000313" key="9">
    <source>
        <dbReference type="Ensembl" id="ENSNNAP00000011262.1"/>
    </source>
</evidence>
<evidence type="ECO:0000259" key="8">
    <source>
        <dbReference type="PROSITE" id="PS50067"/>
    </source>
</evidence>
<keyword evidence="2" id="KW-0963">Cytoplasm</keyword>
<dbReference type="PANTHER" id="PTHR47969">
    <property type="entry name" value="CHROMOSOME-ASSOCIATED KINESIN KIF4A-RELATED"/>
    <property type="match status" value="1"/>
</dbReference>
<organism evidence="9 10">
    <name type="scientific">Naja naja</name>
    <name type="common">Indian cobra</name>
    <dbReference type="NCBI Taxonomy" id="35670"/>
    <lineage>
        <taxon>Eukaryota</taxon>
        <taxon>Metazoa</taxon>
        <taxon>Chordata</taxon>
        <taxon>Craniata</taxon>
        <taxon>Vertebrata</taxon>
        <taxon>Euteleostomi</taxon>
        <taxon>Lepidosauria</taxon>
        <taxon>Squamata</taxon>
        <taxon>Bifurcata</taxon>
        <taxon>Unidentata</taxon>
        <taxon>Episquamata</taxon>
        <taxon>Toxicofera</taxon>
        <taxon>Serpentes</taxon>
        <taxon>Colubroidea</taxon>
        <taxon>Elapidae</taxon>
        <taxon>Elapinae</taxon>
        <taxon>Naja</taxon>
    </lineage>
</organism>